<feature type="transmembrane region" description="Helical" evidence="7">
    <location>
        <begin position="227"/>
        <end position="246"/>
    </location>
</feature>
<reference evidence="9 10" key="1">
    <citation type="journal article" date="2014" name="PLoS Genet.">
        <title>Phylogenetically driven sequencing of extremely halophilic archaea reveals strategies for static and dynamic osmo-response.</title>
        <authorList>
            <person name="Becker E.A."/>
            <person name="Seitzer P.M."/>
            <person name="Tritt A."/>
            <person name="Larsen D."/>
            <person name="Krusor M."/>
            <person name="Yao A.I."/>
            <person name="Wu D."/>
            <person name="Madern D."/>
            <person name="Eisen J.A."/>
            <person name="Darling A.E."/>
            <person name="Facciotti M.T."/>
        </authorList>
    </citation>
    <scope>NUCLEOTIDE SEQUENCE [LARGE SCALE GENOMIC DNA]</scope>
    <source>
        <strain evidence="9 10">JCM 10989</strain>
    </source>
</reference>
<feature type="transmembrane region" description="Helical" evidence="7">
    <location>
        <begin position="175"/>
        <end position="198"/>
    </location>
</feature>
<dbReference type="PANTHER" id="PTHR43005:SF1">
    <property type="entry name" value="SPERMIDINE_PUTRESCINE TRANSPORT SYSTEM PERMEASE PROTEIN"/>
    <property type="match status" value="1"/>
</dbReference>
<dbReference type="Pfam" id="PF00528">
    <property type="entry name" value="BPD_transp_1"/>
    <property type="match status" value="1"/>
</dbReference>
<dbReference type="GO" id="GO:0005886">
    <property type="term" value="C:plasma membrane"/>
    <property type="evidence" value="ECO:0007669"/>
    <property type="project" value="UniProtKB-SubCell"/>
</dbReference>
<evidence type="ECO:0000256" key="4">
    <source>
        <dbReference type="ARBA" id="ARBA00022692"/>
    </source>
</evidence>
<dbReference type="SUPFAM" id="SSF161098">
    <property type="entry name" value="MetI-like"/>
    <property type="match status" value="1"/>
</dbReference>
<evidence type="ECO:0000256" key="2">
    <source>
        <dbReference type="ARBA" id="ARBA00022448"/>
    </source>
</evidence>
<evidence type="ECO:0000313" key="9">
    <source>
        <dbReference type="EMBL" id="ELY89055.1"/>
    </source>
</evidence>
<feature type="domain" description="ABC transmembrane type-1" evidence="8">
    <location>
        <begin position="88"/>
        <end position="302"/>
    </location>
</feature>
<dbReference type="PATRIC" id="fig|1227493.4.peg.2798"/>
<evidence type="ECO:0000256" key="3">
    <source>
        <dbReference type="ARBA" id="ARBA00022475"/>
    </source>
</evidence>
<dbReference type="GO" id="GO:0055085">
    <property type="term" value="P:transmembrane transport"/>
    <property type="evidence" value="ECO:0007669"/>
    <property type="project" value="InterPro"/>
</dbReference>
<evidence type="ECO:0000256" key="7">
    <source>
        <dbReference type="RuleBase" id="RU363032"/>
    </source>
</evidence>
<dbReference type="Proteomes" id="UP000011519">
    <property type="component" value="Unassembled WGS sequence"/>
</dbReference>
<dbReference type="STRING" id="1227493.C483_13930"/>
<keyword evidence="4 7" id="KW-0812">Transmembrane</keyword>
<feature type="transmembrane region" description="Helical" evidence="7">
    <location>
        <begin position="122"/>
        <end position="146"/>
    </location>
</feature>
<dbReference type="PROSITE" id="PS50928">
    <property type="entry name" value="ABC_TM1"/>
    <property type="match status" value="1"/>
</dbReference>
<evidence type="ECO:0000313" key="10">
    <source>
        <dbReference type="Proteomes" id="UP000011519"/>
    </source>
</evidence>
<evidence type="ECO:0000256" key="5">
    <source>
        <dbReference type="ARBA" id="ARBA00022989"/>
    </source>
</evidence>
<dbReference type="OrthoDB" id="45815at2157"/>
<feature type="transmembrane region" description="Helical" evidence="7">
    <location>
        <begin position="84"/>
        <end position="110"/>
    </location>
</feature>
<evidence type="ECO:0000256" key="1">
    <source>
        <dbReference type="ARBA" id="ARBA00004651"/>
    </source>
</evidence>
<keyword evidence="2 7" id="KW-0813">Transport</keyword>
<dbReference type="PANTHER" id="PTHR43005">
    <property type="entry name" value="BLR7065 PROTEIN"/>
    <property type="match status" value="1"/>
</dbReference>
<dbReference type="EMBL" id="AOIM01000037">
    <property type="protein sequence ID" value="ELY89055.1"/>
    <property type="molecule type" value="Genomic_DNA"/>
</dbReference>
<organism evidence="9 10">
    <name type="scientific">Natrialba hulunbeirensis JCM 10989</name>
    <dbReference type="NCBI Taxonomy" id="1227493"/>
    <lineage>
        <taxon>Archaea</taxon>
        <taxon>Methanobacteriati</taxon>
        <taxon>Methanobacteriota</taxon>
        <taxon>Stenosarchaea group</taxon>
        <taxon>Halobacteria</taxon>
        <taxon>Halobacteriales</taxon>
        <taxon>Natrialbaceae</taxon>
        <taxon>Natrialba</taxon>
    </lineage>
</organism>
<dbReference type="CDD" id="cd06261">
    <property type="entry name" value="TM_PBP2"/>
    <property type="match status" value="1"/>
</dbReference>
<keyword evidence="10" id="KW-1185">Reference proteome</keyword>
<dbReference type="Gene3D" id="1.10.3720.10">
    <property type="entry name" value="MetI-like"/>
    <property type="match status" value="1"/>
</dbReference>
<dbReference type="InterPro" id="IPR035906">
    <property type="entry name" value="MetI-like_sf"/>
</dbReference>
<sequence length="314" mass="34906">MASETVESTAATDRRSVTERLGLDSEAIRGWLTVLPVILLYLFVAVTPIAFAFYASLFEIPLLAPEWTFTGFSNYVEVLNMGSFWSALWLGGLFMVGSTVLQLLVGLWIALVLNKISYGQRFLTAVAFTAYLVPTVIVVLIALFMFDVEIGVLHIAGSNLGLWGERTFALGDQTWAMPLVVLIGSWKFSIFVTIFTLAQLRAIPERFYEAAKICGASRWEMFRDITLPRIMGVLLIAVLLRAIFMFNKFDIIWMLTEGGPAGATTTLPILAYRTAFLENSYGLANAMAVIMFIFLAIGAYCYFRAFNPAKEVDT</sequence>
<name>L9ZRE0_9EURY</name>
<accession>L9ZRE0</accession>
<gene>
    <name evidence="9" type="ORF">C483_13930</name>
</gene>
<dbReference type="InterPro" id="IPR000515">
    <property type="entry name" value="MetI-like"/>
</dbReference>
<comment type="subcellular location">
    <subcellularLocation>
        <location evidence="1 7">Cell membrane</location>
        <topology evidence="1 7">Multi-pass membrane protein</topology>
    </subcellularLocation>
</comment>
<keyword evidence="6 7" id="KW-0472">Membrane</keyword>
<dbReference type="RefSeq" id="WP_006653954.1">
    <property type="nucleotide sequence ID" value="NZ_AOIM01000037.1"/>
</dbReference>
<keyword evidence="5 7" id="KW-1133">Transmembrane helix</keyword>
<comment type="caution">
    <text evidence="9">The sequence shown here is derived from an EMBL/GenBank/DDBJ whole genome shotgun (WGS) entry which is preliminary data.</text>
</comment>
<dbReference type="AlphaFoldDB" id="L9ZRE0"/>
<protein>
    <submittedName>
        <fullName evidence="9">Binding-protein-dependent transporters inner membrane component</fullName>
    </submittedName>
</protein>
<feature type="transmembrane region" description="Helical" evidence="7">
    <location>
        <begin position="283"/>
        <end position="303"/>
    </location>
</feature>
<evidence type="ECO:0000259" key="8">
    <source>
        <dbReference type="PROSITE" id="PS50928"/>
    </source>
</evidence>
<feature type="transmembrane region" description="Helical" evidence="7">
    <location>
        <begin position="38"/>
        <end position="64"/>
    </location>
</feature>
<keyword evidence="3" id="KW-1003">Cell membrane</keyword>
<proteinExistence type="inferred from homology"/>
<evidence type="ECO:0000256" key="6">
    <source>
        <dbReference type="ARBA" id="ARBA00023136"/>
    </source>
</evidence>
<comment type="similarity">
    <text evidence="7">Belongs to the binding-protein-dependent transport system permease family.</text>
</comment>